<reference evidence="6" key="1">
    <citation type="journal article" date="2019" name="Int. J. Syst. Evol. Microbiol.">
        <title>The Global Catalogue of Microorganisms (GCM) 10K type strain sequencing project: providing services to taxonomists for standard genome sequencing and annotation.</title>
        <authorList>
            <consortium name="The Broad Institute Genomics Platform"/>
            <consortium name="The Broad Institute Genome Sequencing Center for Infectious Disease"/>
            <person name="Wu L."/>
            <person name="Ma J."/>
        </authorList>
    </citation>
    <scope>NUCLEOTIDE SEQUENCE [LARGE SCALE GENOMIC DNA]</scope>
    <source>
        <strain evidence="6">CGMCC 1.12811</strain>
    </source>
</reference>
<evidence type="ECO:0000256" key="1">
    <source>
        <dbReference type="ARBA" id="ARBA00023015"/>
    </source>
</evidence>
<accession>A0ABQ1HRV6</accession>
<dbReference type="SUPFAM" id="SSF46689">
    <property type="entry name" value="Homeodomain-like"/>
    <property type="match status" value="1"/>
</dbReference>
<dbReference type="Proteomes" id="UP000658793">
    <property type="component" value="Unassembled WGS sequence"/>
</dbReference>
<dbReference type="InterPro" id="IPR009057">
    <property type="entry name" value="Homeodomain-like_sf"/>
</dbReference>
<keyword evidence="6" id="KW-1185">Reference proteome</keyword>
<evidence type="ECO:0000313" key="5">
    <source>
        <dbReference type="EMBL" id="GGA87140.1"/>
    </source>
</evidence>
<evidence type="ECO:0000256" key="2">
    <source>
        <dbReference type="ARBA" id="ARBA00023125"/>
    </source>
</evidence>
<dbReference type="PROSITE" id="PS01124">
    <property type="entry name" value="HTH_ARAC_FAMILY_2"/>
    <property type="match status" value="1"/>
</dbReference>
<evidence type="ECO:0000313" key="6">
    <source>
        <dbReference type="Proteomes" id="UP000658793"/>
    </source>
</evidence>
<feature type="domain" description="HTH araC/xylS-type" evidence="4">
    <location>
        <begin position="42"/>
        <end position="153"/>
    </location>
</feature>
<dbReference type="InterPro" id="IPR018060">
    <property type="entry name" value="HTH_AraC"/>
</dbReference>
<keyword evidence="3" id="KW-0804">Transcription</keyword>
<gene>
    <name evidence="5" type="ORF">GCM10008015_29740</name>
</gene>
<keyword evidence="2" id="KW-0238">DNA-binding</keyword>
<evidence type="ECO:0000256" key="3">
    <source>
        <dbReference type="ARBA" id="ARBA00023163"/>
    </source>
</evidence>
<dbReference type="SMART" id="SM00342">
    <property type="entry name" value="HTH_ARAC"/>
    <property type="match status" value="1"/>
</dbReference>
<dbReference type="PANTHER" id="PTHR43280:SF2">
    <property type="entry name" value="HTH-TYPE TRANSCRIPTIONAL REGULATOR EXSA"/>
    <property type="match status" value="1"/>
</dbReference>
<sequence length="158" mass="18500">MLSQKINENRNNDLILNTLWNTSPNIDLNNSQHLILKEKIDKNILSYIEQIEKLSFEYQLFRDPNMKLSDLANKLNVPKSHLSYLFKYHCTISFSEYKKTIRIHDAIKHIEQDYLKNNTLDSLSKEVGFTSYNPFFTSFKEVAGVSPIEYSKNLSFGN</sequence>
<evidence type="ECO:0000259" key="4">
    <source>
        <dbReference type="PROSITE" id="PS01124"/>
    </source>
</evidence>
<keyword evidence="1" id="KW-0805">Transcription regulation</keyword>
<proteinExistence type="predicted"/>
<dbReference type="Pfam" id="PF12833">
    <property type="entry name" value="HTH_18"/>
    <property type="match status" value="1"/>
</dbReference>
<dbReference type="EMBL" id="BMGA01000010">
    <property type="protein sequence ID" value="GGA87140.1"/>
    <property type="molecule type" value="Genomic_DNA"/>
</dbReference>
<comment type="caution">
    <text evidence="5">The sequence shown here is derived from an EMBL/GenBank/DDBJ whole genome shotgun (WGS) entry which is preliminary data.</text>
</comment>
<name>A0ABQ1HRV6_9FLAO</name>
<organism evidence="5 6">
    <name type="scientific">Flavobacterium palustre</name>
    <dbReference type="NCBI Taxonomy" id="1476463"/>
    <lineage>
        <taxon>Bacteria</taxon>
        <taxon>Pseudomonadati</taxon>
        <taxon>Bacteroidota</taxon>
        <taxon>Flavobacteriia</taxon>
        <taxon>Flavobacteriales</taxon>
        <taxon>Flavobacteriaceae</taxon>
        <taxon>Flavobacterium</taxon>
    </lineage>
</organism>
<dbReference type="PANTHER" id="PTHR43280">
    <property type="entry name" value="ARAC-FAMILY TRANSCRIPTIONAL REGULATOR"/>
    <property type="match status" value="1"/>
</dbReference>
<dbReference type="Gene3D" id="1.10.10.60">
    <property type="entry name" value="Homeodomain-like"/>
    <property type="match status" value="2"/>
</dbReference>
<protein>
    <recommendedName>
        <fullName evidence="4">HTH araC/xylS-type domain-containing protein</fullName>
    </recommendedName>
</protein>